<proteinExistence type="predicted"/>
<evidence type="ECO:0000256" key="1">
    <source>
        <dbReference type="SAM" id="MobiDB-lite"/>
    </source>
</evidence>
<sequence length="180" mass="19259">MVRDKEVECHSENTDVVLGRPLHSALPYEGLLIFQSLDDLKAEASSPTKAFVPSDIPAPSSFSSQALGVFSSSQPAKITQAMILKKGQLAYSANTSVDALTVRVITYESKQGKASEVTTLKAKVASLRKDVDNLKATDFTSLMRDVDNKDAPETSGIPPATTRNVQGDGTTHTESDAETD</sequence>
<protein>
    <recommendedName>
        <fullName evidence="4">Polyprotein protein</fullName>
    </recommendedName>
</protein>
<dbReference type="AlphaFoldDB" id="A0A9J6B3L1"/>
<gene>
    <name evidence="2" type="ORF">H5410_002887</name>
</gene>
<organism evidence="2 3">
    <name type="scientific">Solanum commersonii</name>
    <name type="common">Commerson's wild potato</name>
    <name type="synonym">Commerson's nightshade</name>
    <dbReference type="NCBI Taxonomy" id="4109"/>
    <lineage>
        <taxon>Eukaryota</taxon>
        <taxon>Viridiplantae</taxon>
        <taxon>Streptophyta</taxon>
        <taxon>Embryophyta</taxon>
        <taxon>Tracheophyta</taxon>
        <taxon>Spermatophyta</taxon>
        <taxon>Magnoliopsida</taxon>
        <taxon>eudicotyledons</taxon>
        <taxon>Gunneridae</taxon>
        <taxon>Pentapetalae</taxon>
        <taxon>asterids</taxon>
        <taxon>lamiids</taxon>
        <taxon>Solanales</taxon>
        <taxon>Solanaceae</taxon>
        <taxon>Solanoideae</taxon>
        <taxon>Solaneae</taxon>
        <taxon>Solanum</taxon>
    </lineage>
</organism>
<accession>A0A9J6B3L1</accession>
<evidence type="ECO:0000313" key="3">
    <source>
        <dbReference type="Proteomes" id="UP000824120"/>
    </source>
</evidence>
<reference evidence="2 3" key="1">
    <citation type="submission" date="2020-09" db="EMBL/GenBank/DDBJ databases">
        <title>De no assembly of potato wild relative species, Solanum commersonii.</title>
        <authorList>
            <person name="Cho K."/>
        </authorList>
    </citation>
    <scope>NUCLEOTIDE SEQUENCE [LARGE SCALE GENOMIC DNA]</scope>
    <source>
        <strain evidence="2">LZ3.2</strain>
        <tissue evidence="2">Leaf</tissue>
    </source>
</reference>
<comment type="caution">
    <text evidence="2">The sequence shown here is derived from an EMBL/GenBank/DDBJ whole genome shotgun (WGS) entry which is preliminary data.</text>
</comment>
<dbReference type="EMBL" id="JACXVP010000001">
    <property type="protein sequence ID" value="KAG5631170.1"/>
    <property type="molecule type" value="Genomic_DNA"/>
</dbReference>
<evidence type="ECO:0008006" key="4">
    <source>
        <dbReference type="Google" id="ProtNLM"/>
    </source>
</evidence>
<name>A0A9J6B3L1_SOLCO</name>
<dbReference type="Proteomes" id="UP000824120">
    <property type="component" value="Chromosome 1"/>
</dbReference>
<keyword evidence="3" id="KW-1185">Reference proteome</keyword>
<feature type="compositionally biased region" description="Basic and acidic residues" evidence="1">
    <location>
        <begin position="171"/>
        <end position="180"/>
    </location>
</feature>
<feature type="region of interest" description="Disordered" evidence="1">
    <location>
        <begin position="145"/>
        <end position="180"/>
    </location>
</feature>
<evidence type="ECO:0000313" key="2">
    <source>
        <dbReference type="EMBL" id="KAG5631170.1"/>
    </source>
</evidence>
<feature type="compositionally biased region" description="Polar residues" evidence="1">
    <location>
        <begin position="161"/>
        <end position="170"/>
    </location>
</feature>